<proteinExistence type="predicted"/>
<reference evidence="2 3" key="1">
    <citation type="submission" date="2019-06" db="EMBL/GenBank/DDBJ databases">
        <title>Draft genomes of female and male turbot (Scophthalmus maximus).</title>
        <authorList>
            <person name="Xu H."/>
            <person name="Xu X.-W."/>
            <person name="Shao C."/>
            <person name="Chen S."/>
        </authorList>
    </citation>
    <scope>NUCLEOTIDE SEQUENCE [LARGE SCALE GENOMIC DNA]</scope>
    <source>
        <strain evidence="2">Ysfricsl-2016a</strain>
        <tissue evidence="2">Blood</tissue>
    </source>
</reference>
<name>A0A6A4S802_SCOMX</name>
<protein>
    <submittedName>
        <fullName evidence="2">Uncharacterized protein</fullName>
    </submittedName>
</protein>
<dbReference type="AlphaFoldDB" id="A0A6A4S802"/>
<feature type="region of interest" description="Disordered" evidence="1">
    <location>
        <begin position="52"/>
        <end position="73"/>
    </location>
</feature>
<dbReference type="Proteomes" id="UP000438429">
    <property type="component" value="Unassembled WGS sequence"/>
</dbReference>
<evidence type="ECO:0000256" key="1">
    <source>
        <dbReference type="SAM" id="MobiDB-lite"/>
    </source>
</evidence>
<comment type="caution">
    <text evidence="2">The sequence shown here is derived from an EMBL/GenBank/DDBJ whole genome shotgun (WGS) entry which is preliminary data.</text>
</comment>
<accession>A0A6A4S802</accession>
<organism evidence="2 3">
    <name type="scientific">Scophthalmus maximus</name>
    <name type="common">Turbot</name>
    <name type="synonym">Psetta maxima</name>
    <dbReference type="NCBI Taxonomy" id="52904"/>
    <lineage>
        <taxon>Eukaryota</taxon>
        <taxon>Metazoa</taxon>
        <taxon>Chordata</taxon>
        <taxon>Craniata</taxon>
        <taxon>Vertebrata</taxon>
        <taxon>Euteleostomi</taxon>
        <taxon>Actinopterygii</taxon>
        <taxon>Neopterygii</taxon>
        <taxon>Teleostei</taxon>
        <taxon>Neoteleostei</taxon>
        <taxon>Acanthomorphata</taxon>
        <taxon>Carangaria</taxon>
        <taxon>Pleuronectiformes</taxon>
        <taxon>Pleuronectoidei</taxon>
        <taxon>Scophthalmidae</taxon>
        <taxon>Scophthalmus</taxon>
    </lineage>
</organism>
<evidence type="ECO:0000313" key="3">
    <source>
        <dbReference type="Proteomes" id="UP000438429"/>
    </source>
</evidence>
<evidence type="ECO:0000313" key="2">
    <source>
        <dbReference type="EMBL" id="KAF0028415.1"/>
    </source>
</evidence>
<sequence>MHSEMLWVTSPGVYFWSPTRRRLKSEPGKVEGYACTAMTEFLHRHASDIRGQNRMSVPIEQSSETRRLLRLQP</sequence>
<dbReference type="EMBL" id="VEVO01000017">
    <property type="protein sequence ID" value="KAF0028415.1"/>
    <property type="molecule type" value="Genomic_DNA"/>
</dbReference>
<gene>
    <name evidence="2" type="ORF">F2P81_019502</name>
</gene>
<feature type="compositionally biased region" description="Polar residues" evidence="1">
    <location>
        <begin position="53"/>
        <end position="62"/>
    </location>
</feature>